<dbReference type="Pfam" id="PF00270">
    <property type="entry name" value="DEAD"/>
    <property type="match status" value="1"/>
</dbReference>
<dbReference type="InterPro" id="IPR001650">
    <property type="entry name" value="Helicase_C-like"/>
</dbReference>
<dbReference type="ExpressionAtlas" id="A0A1D6I3Q0">
    <property type="expression patterns" value="baseline and differential"/>
</dbReference>
<name>A0A1D6I3Q0_MAIZE</name>
<dbReference type="SUPFAM" id="SSF52540">
    <property type="entry name" value="P-loop containing nucleoside triphosphate hydrolases"/>
    <property type="match status" value="1"/>
</dbReference>
<dbReference type="EC" id="3.6.4.13" evidence="6"/>
<dbReference type="OMA" id="DFQQKGG"/>
<dbReference type="InterPro" id="IPR011545">
    <property type="entry name" value="DEAD/DEAH_box_helicase_dom"/>
</dbReference>
<dbReference type="CDD" id="cd00268">
    <property type="entry name" value="DEADc"/>
    <property type="match status" value="1"/>
</dbReference>
<dbReference type="PROSITE" id="PS51192">
    <property type="entry name" value="HELICASE_ATP_BIND_1"/>
    <property type="match status" value="1"/>
</dbReference>
<accession>A0A1D6I3Q0</accession>
<comment type="catalytic activity">
    <reaction evidence="6">
        <text>ATP + H2O = ADP + phosphate + H(+)</text>
        <dbReference type="Rhea" id="RHEA:13065"/>
        <dbReference type="ChEBI" id="CHEBI:15377"/>
        <dbReference type="ChEBI" id="CHEBI:15378"/>
        <dbReference type="ChEBI" id="CHEBI:30616"/>
        <dbReference type="ChEBI" id="CHEBI:43474"/>
        <dbReference type="ChEBI" id="CHEBI:456216"/>
        <dbReference type="EC" id="3.6.4.13"/>
    </reaction>
</comment>
<keyword evidence="3 6" id="KW-0347">Helicase</keyword>
<evidence type="ECO:0000259" key="8">
    <source>
        <dbReference type="PROSITE" id="PS51194"/>
    </source>
</evidence>
<evidence type="ECO:0000256" key="4">
    <source>
        <dbReference type="ARBA" id="ARBA00022840"/>
    </source>
</evidence>
<dbReference type="InterPro" id="IPR014014">
    <property type="entry name" value="RNA_helicase_DEAD_Q_motif"/>
</dbReference>
<dbReference type="AlphaFoldDB" id="A0A1D6I3Q0"/>
<evidence type="ECO:0000259" key="9">
    <source>
        <dbReference type="PROSITE" id="PS51195"/>
    </source>
</evidence>
<dbReference type="GO" id="GO:0003724">
    <property type="term" value="F:RNA helicase activity"/>
    <property type="evidence" value="ECO:0007669"/>
    <property type="project" value="UniProtKB-EC"/>
</dbReference>
<evidence type="ECO:0000256" key="2">
    <source>
        <dbReference type="ARBA" id="ARBA00022801"/>
    </source>
</evidence>
<feature type="domain" description="Helicase C-terminal" evidence="8">
    <location>
        <begin position="370"/>
        <end position="524"/>
    </location>
</feature>
<sequence>MALHHLRLAPLALLRAASLPPLASSRIAARGHRRVLLFAPPSWPWRLLSPGARPRALATAAAEADDATSGSGNEFFAESTSWASLGVSERLASALCSAGLSRPSLVQATCIPHVLMANDVIVAAETGSGKTHGYLVPLIEKLCSKSSTTKDDNCQDTTPGAHDMVLVLCPNVMLCEQVVRMANSLLDESGKPLKRAAAVCGPNGWPAVHPDILVATPAALLNYLFDYDPEKRRRERFMRNVKFVVFDEADMLLCGSFENQVIRLINMLRFDEKLLSRAQDSGKDISLGSDDEYHEDSKFETAEFGSSDKEIEDNIVEDRLVKLENSHVGAHKDWRRVRKIYRRSKQLERRWIEVTADTQVDALLNAVKYGLKSEVHDAKDVPRRTMVFTNTVDAANSVSDILHRVGIPCILYHRESSLKERANNLQSFRENGGVLVCTDAAARGLDVPNVSHVIQAEFAACAVDFLHRVGRTARAGQSGIVTSLYTEANRDLVRAVRQAEELAQPVEGAFSRKRSFRNKLKKQALQKREALLS</sequence>
<dbReference type="PROSITE" id="PS51195">
    <property type="entry name" value="Q_MOTIF"/>
    <property type="match status" value="1"/>
</dbReference>
<keyword evidence="4 6" id="KW-0067">ATP-binding</keyword>
<dbReference type="GO" id="GO:0003723">
    <property type="term" value="F:RNA binding"/>
    <property type="evidence" value="ECO:0007669"/>
    <property type="project" value="UniProtKB-UniRule"/>
</dbReference>
<evidence type="ECO:0000259" key="7">
    <source>
        <dbReference type="PROSITE" id="PS51192"/>
    </source>
</evidence>
<dbReference type="InterPro" id="IPR044742">
    <property type="entry name" value="DEAD/DEAH_RhlB"/>
</dbReference>
<proteinExistence type="inferred from homology"/>
<dbReference type="PROSITE" id="PS51194">
    <property type="entry name" value="HELICASE_CTER"/>
    <property type="match status" value="1"/>
</dbReference>
<evidence type="ECO:0000256" key="3">
    <source>
        <dbReference type="ARBA" id="ARBA00022806"/>
    </source>
</evidence>
<evidence type="ECO:0000313" key="10">
    <source>
        <dbReference type="EMBL" id="ONM54766.1"/>
    </source>
</evidence>
<dbReference type="InterPro" id="IPR027417">
    <property type="entry name" value="P-loop_NTPase"/>
</dbReference>
<evidence type="ECO:0000256" key="1">
    <source>
        <dbReference type="ARBA" id="ARBA00022741"/>
    </source>
</evidence>
<protein>
    <recommendedName>
        <fullName evidence="6">ATP-dependent RNA helicase</fullName>
        <ecNumber evidence="6">3.6.4.13</ecNumber>
    </recommendedName>
</protein>
<comment type="function">
    <text evidence="6">RNA helicase.</text>
</comment>
<comment type="similarity">
    <text evidence="6">Belongs to the DEAD box helicase family.</text>
</comment>
<dbReference type="PANTHER" id="PTHR24031">
    <property type="entry name" value="RNA HELICASE"/>
    <property type="match status" value="1"/>
</dbReference>
<dbReference type="CDD" id="cd18787">
    <property type="entry name" value="SF2_C_DEAD"/>
    <property type="match status" value="1"/>
</dbReference>
<dbReference type="Gene3D" id="3.40.50.300">
    <property type="entry name" value="P-loop containing nucleotide triphosphate hydrolases"/>
    <property type="match status" value="2"/>
</dbReference>
<gene>
    <name evidence="10" type="ORF">ZEAMMB73_Zm00001d020357</name>
</gene>
<dbReference type="InterPro" id="IPR014001">
    <property type="entry name" value="Helicase_ATP-bd"/>
</dbReference>
<dbReference type="GO" id="GO:0005524">
    <property type="term" value="F:ATP binding"/>
    <property type="evidence" value="ECO:0007669"/>
    <property type="project" value="UniProtKB-UniRule"/>
</dbReference>
<dbReference type="Pfam" id="PF00271">
    <property type="entry name" value="Helicase_C"/>
    <property type="match status" value="1"/>
</dbReference>
<evidence type="ECO:0000256" key="5">
    <source>
        <dbReference type="ARBA" id="ARBA00022884"/>
    </source>
</evidence>
<keyword evidence="5 6" id="KW-0694">RNA-binding</keyword>
<dbReference type="EMBL" id="CM007650">
    <property type="protein sequence ID" value="ONM54766.1"/>
    <property type="molecule type" value="Genomic_DNA"/>
</dbReference>
<evidence type="ECO:0000256" key="6">
    <source>
        <dbReference type="RuleBase" id="RU365068"/>
    </source>
</evidence>
<dbReference type="SMART" id="SM00487">
    <property type="entry name" value="DEXDc"/>
    <property type="match status" value="1"/>
</dbReference>
<dbReference type="SMART" id="SM00490">
    <property type="entry name" value="HELICc"/>
    <property type="match status" value="1"/>
</dbReference>
<feature type="domain" description="Helicase ATP-binding" evidence="7">
    <location>
        <begin position="111"/>
        <end position="267"/>
    </location>
</feature>
<comment type="domain">
    <text evidence="6">The Q motif is unique to and characteristic of the DEAD box family of RNA helicases and controls ATP binding and hydrolysis.</text>
</comment>
<organism evidence="10">
    <name type="scientific">Zea mays</name>
    <name type="common">Maize</name>
    <dbReference type="NCBI Taxonomy" id="4577"/>
    <lineage>
        <taxon>Eukaryota</taxon>
        <taxon>Viridiplantae</taxon>
        <taxon>Streptophyta</taxon>
        <taxon>Embryophyta</taxon>
        <taxon>Tracheophyta</taxon>
        <taxon>Spermatophyta</taxon>
        <taxon>Magnoliopsida</taxon>
        <taxon>Liliopsida</taxon>
        <taxon>Poales</taxon>
        <taxon>Poaceae</taxon>
        <taxon>PACMAD clade</taxon>
        <taxon>Panicoideae</taxon>
        <taxon>Andropogonodae</taxon>
        <taxon>Andropogoneae</taxon>
        <taxon>Tripsacinae</taxon>
        <taxon>Zea</taxon>
    </lineage>
</organism>
<keyword evidence="1 6" id="KW-0547">Nucleotide-binding</keyword>
<keyword evidence="2 6" id="KW-0378">Hydrolase</keyword>
<feature type="domain" description="DEAD-box RNA helicase Q" evidence="9">
    <location>
        <begin position="80"/>
        <end position="108"/>
    </location>
</feature>
<reference evidence="10" key="1">
    <citation type="submission" date="2015-12" db="EMBL/GenBank/DDBJ databases">
        <title>Update maize B73 reference genome by single molecule sequencing technologies.</title>
        <authorList>
            <consortium name="Maize Genome Sequencing Project"/>
            <person name="Ware D."/>
        </authorList>
    </citation>
    <scope>NUCLEOTIDE SEQUENCE [LARGE SCALE GENOMIC DNA]</scope>
    <source>
        <tissue evidence="10">Seedling</tissue>
    </source>
</reference>
<dbReference type="GO" id="GO:0016787">
    <property type="term" value="F:hydrolase activity"/>
    <property type="evidence" value="ECO:0007669"/>
    <property type="project" value="UniProtKB-KW"/>
</dbReference>